<keyword evidence="7" id="KW-1185">Reference proteome</keyword>
<dbReference type="InterPro" id="IPR027417">
    <property type="entry name" value="P-loop_NTPase"/>
</dbReference>
<organism evidence="6 7">
    <name type="scientific">Bosea minatitlanensis</name>
    <dbReference type="NCBI Taxonomy" id="128782"/>
    <lineage>
        <taxon>Bacteria</taxon>
        <taxon>Pseudomonadati</taxon>
        <taxon>Pseudomonadota</taxon>
        <taxon>Alphaproteobacteria</taxon>
        <taxon>Hyphomicrobiales</taxon>
        <taxon>Boseaceae</taxon>
        <taxon>Bosea</taxon>
    </lineage>
</organism>
<dbReference type="SUPFAM" id="SSF50331">
    <property type="entry name" value="MOP-like"/>
    <property type="match status" value="1"/>
</dbReference>
<sequence>MTSLPAKADAGSGDAAPAKLSVAGVEKRYGSVVALAPTDLEVRSGEFLTLLGPSGSGKTTLLMTIAGLALPDGGRIVIDGRDTTYTPVYDRDIGMVFQNYALFPHLDIFENVAFSLRVRGLAEVEITRRTHEALSLVQLDHLAQRFPKELSGGQQQRIAIARAIVYQPSIILMDEPLGALDKRLREQMQIEIKRLHRQLGVTIIYVTHDQEEALSMSDRICLMNNGGIVQLGQPAELYFAPRSLFAANFLGEANILTAQPGPGPGIASAAGTSLRFDGSPSAGGETISLLIRPECFSLGMGDGTANRLSGRLADITMLGPMTRLDVVCADGTVLIAKIPTGRAVTELVAGCEINLNCSRQDVILVGGDT</sequence>
<evidence type="ECO:0000256" key="2">
    <source>
        <dbReference type="ARBA" id="ARBA00022448"/>
    </source>
</evidence>
<protein>
    <submittedName>
        <fullName evidence="6">ABC transporter ATP-binding protein</fullName>
    </submittedName>
</protein>
<dbReference type="EMBL" id="JBHSLI010000002">
    <property type="protein sequence ID" value="MFC5292512.1"/>
    <property type="molecule type" value="Genomic_DNA"/>
</dbReference>
<evidence type="ECO:0000259" key="5">
    <source>
        <dbReference type="PROSITE" id="PS50893"/>
    </source>
</evidence>
<evidence type="ECO:0000256" key="3">
    <source>
        <dbReference type="ARBA" id="ARBA00022741"/>
    </source>
</evidence>
<keyword evidence="2" id="KW-0813">Transport</keyword>
<comment type="caution">
    <text evidence="6">The sequence shown here is derived from an EMBL/GenBank/DDBJ whole genome shotgun (WGS) entry which is preliminary data.</text>
</comment>
<dbReference type="Pfam" id="PF08402">
    <property type="entry name" value="TOBE_2"/>
    <property type="match status" value="1"/>
</dbReference>
<reference evidence="7" key="1">
    <citation type="journal article" date="2019" name="Int. J. Syst. Evol. Microbiol.">
        <title>The Global Catalogue of Microorganisms (GCM) 10K type strain sequencing project: providing services to taxonomists for standard genome sequencing and annotation.</title>
        <authorList>
            <consortium name="The Broad Institute Genomics Platform"/>
            <consortium name="The Broad Institute Genome Sequencing Center for Infectious Disease"/>
            <person name="Wu L."/>
            <person name="Ma J."/>
        </authorList>
    </citation>
    <scope>NUCLEOTIDE SEQUENCE [LARGE SCALE GENOMIC DNA]</scope>
    <source>
        <strain evidence="7">CGMCC 1.15643</strain>
    </source>
</reference>
<evidence type="ECO:0000256" key="1">
    <source>
        <dbReference type="ARBA" id="ARBA00005417"/>
    </source>
</evidence>
<dbReference type="InterPro" id="IPR003439">
    <property type="entry name" value="ABC_transporter-like_ATP-bd"/>
</dbReference>
<dbReference type="SUPFAM" id="SSF52540">
    <property type="entry name" value="P-loop containing nucleoside triphosphate hydrolases"/>
    <property type="match status" value="1"/>
</dbReference>
<dbReference type="PROSITE" id="PS50893">
    <property type="entry name" value="ABC_TRANSPORTER_2"/>
    <property type="match status" value="1"/>
</dbReference>
<dbReference type="InterPro" id="IPR003593">
    <property type="entry name" value="AAA+_ATPase"/>
</dbReference>
<dbReference type="PROSITE" id="PS00211">
    <property type="entry name" value="ABC_TRANSPORTER_1"/>
    <property type="match status" value="1"/>
</dbReference>
<evidence type="ECO:0000256" key="4">
    <source>
        <dbReference type="ARBA" id="ARBA00022840"/>
    </source>
</evidence>
<dbReference type="InterPro" id="IPR008995">
    <property type="entry name" value="Mo/tungstate-bd_C_term_dom"/>
</dbReference>
<dbReference type="RefSeq" id="WP_158445823.1">
    <property type="nucleotide sequence ID" value="NZ_JAOAOS010000002.1"/>
</dbReference>
<dbReference type="Gene3D" id="3.40.50.300">
    <property type="entry name" value="P-loop containing nucleotide triphosphate hydrolases"/>
    <property type="match status" value="1"/>
</dbReference>
<comment type="similarity">
    <text evidence="1">Belongs to the ABC transporter superfamily.</text>
</comment>
<keyword evidence="3" id="KW-0547">Nucleotide-binding</keyword>
<dbReference type="PANTHER" id="PTHR42781:SF4">
    <property type="entry name" value="SPERMIDINE_PUTRESCINE IMPORT ATP-BINDING PROTEIN POTA"/>
    <property type="match status" value="1"/>
</dbReference>
<keyword evidence="4 6" id="KW-0067">ATP-binding</keyword>
<accession>A0ABW0EZ05</accession>
<dbReference type="Pfam" id="PF00005">
    <property type="entry name" value="ABC_tran"/>
    <property type="match status" value="1"/>
</dbReference>
<feature type="domain" description="ABC transporter" evidence="5">
    <location>
        <begin position="20"/>
        <end position="250"/>
    </location>
</feature>
<dbReference type="InterPro" id="IPR050093">
    <property type="entry name" value="ABC_SmlMolc_Importer"/>
</dbReference>
<dbReference type="SMART" id="SM00382">
    <property type="entry name" value="AAA"/>
    <property type="match status" value="1"/>
</dbReference>
<dbReference type="InterPro" id="IPR017871">
    <property type="entry name" value="ABC_transporter-like_CS"/>
</dbReference>
<dbReference type="Proteomes" id="UP001595976">
    <property type="component" value="Unassembled WGS sequence"/>
</dbReference>
<name>A0ABW0EZ05_9HYPH</name>
<dbReference type="PANTHER" id="PTHR42781">
    <property type="entry name" value="SPERMIDINE/PUTRESCINE IMPORT ATP-BINDING PROTEIN POTA"/>
    <property type="match status" value="1"/>
</dbReference>
<evidence type="ECO:0000313" key="7">
    <source>
        <dbReference type="Proteomes" id="UP001595976"/>
    </source>
</evidence>
<dbReference type="GO" id="GO:0005524">
    <property type="term" value="F:ATP binding"/>
    <property type="evidence" value="ECO:0007669"/>
    <property type="project" value="UniProtKB-KW"/>
</dbReference>
<gene>
    <name evidence="6" type="ORF">ACFPK2_05845</name>
</gene>
<proteinExistence type="inferred from homology"/>
<dbReference type="InterPro" id="IPR013611">
    <property type="entry name" value="Transp-assoc_OB_typ2"/>
</dbReference>
<evidence type="ECO:0000313" key="6">
    <source>
        <dbReference type="EMBL" id="MFC5292512.1"/>
    </source>
</evidence>